<dbReference type="InterPro" id="IPR036259">
    <property type="entry name" value="MFS_trans_sf"/>
</dbReference>
<evidence type="ECO:0000256" key="4">
    <source>
        <dbReference type="ARBA" id="ARBA00022519"/>
    </source>
</evidence>
<dbReference type="InterPro" id="IPR024989">
    <property type="entry name" value="MFS_assoc_dom"/>
</dbReference>
<feature type="domain" description="Major facilitator superfamily associated" evidence="9">
    <location>
        <begin position="4"/>
        <end position="47"/>
    </location>
</feature>
<sequence length="53" mass="5704">MCCGPAIPLSDALANHYARLKMLDYGRTRLWGSVAFIAGSTVVGFLVAKFGTR</sequence>
<dbReference type="PANTHER" id="PTHR23522">
    <property type="entry name" value="BLL5896 PROTEIN"/>
    <property type="match status" value="1"/>
</dbReference>
<proteinExistence type="predicted"/>
<keyword evidence="6 8" id="KW-1133">Transmembrane helix</keyword>
<gene>
    <name evidence="10" type="ORF">JCM19241_6140</name>
</gene>
<name>A0A0B8QW08_9VIBR</name>
<keyword evidence="3" id="KW-1003">Cell membrane</keyword>
<comment type="caution">
    <text evidence="10">The sequence shown here is derived from an EMBL/GenBank/DDBJ whole genome shotgun (WGS) entry which is preliminary data.</text>
</comment>
<keyword evidence="2" id="KW-0813">Transport</keyword>
<evidence type="ECO:0000256" key="7">
    <source>
        <dbReference type="ARBA" id="ARBA00023136"/>
    </source>
</evidence>
<keyword evidence="4" id="KW-0997">Cell inner membrane</keyword>
<organism evidence="10 11">
    <name type="scientific">Vibrio ishigakensis</name>
    <dbReference type="NCBI Taxonomy" id="1481914"/>
    <lineage>
        <taxon>Bacteria</taxon>
        <taxon>Pseudomonadati</taxon>
        <taxon>Pseudomonadota</taxon>
        <taxon>Gammaproteobacteria</taxon>
        <taxon>Vibrionales</taxon>
        <taxon>Vibrionaceae</taxon>
        <taxon>Vibrio</taxon>
    </lineage>
</organism>
<dbReference type="GO" id="GO:0030395">
    <property type="term" value="F:lactose binding"/>
    <property type="evidence" value="ECO:0007669"/>
    <property type="project" value="TreeGrafter"/>
</dbReference>
<evidence type="ECO:0000256" key="1">
    <source>
        <dbReference type="ARBA" id="ARBA00004429"/>
    </source>
</evidence>
<keyword evidence="7 8" id="KW-0472">Membrane</keyword>
<evidence type="ECO:0000256" key="8">
    <source>
        <dbReference type="SAM" id="Phobius"/>
    </source>
</evidence>
<reference evidence="10 11" key="1">
    <citation type="submission" date="2015-01" db="EMBL/GenBank/DDBJ databases">
        <title>Vibrio sp. C94 JCM 19241 whole genome shotgun sequence.</title>
        <authorList>
            <person name="Sawabe T."/>
            <person name="Meirelles P."/>
            <person name="Feng G."/>
            <person name="Sayaka M."/>
            <person name="Hattori M."/>
            <person name="Ohkuma M."/>
        </authorList>
    </citation>
    <scope>NUCLEOTIDE SEQUENCE [LARGE SCALE GENOMIC DNA]</scope>
    <source>
        <strain evidence="11">JCM 19241</strain>
    </source>
</reference>
<evidence type="ECO:0000256" key="2">
    <source>
        <dbReference type="ARBA" id="ARBA00022448"/>
    </source>
</evidence>
<evidence type="ECO:0000256" key="6">
    <source>
        <dbReference type="ARBA" id="ARBA00022989"/>
    </source>
</evidence>
<evidence type="ECO:0000256" key="5">
    <source>
        <dbReference type="ARBA" id="ARBA00022692"/>
    </source>
</evidence>
<evidence type="ECO:0000313" key="10">
    <source>
        <dbReference type="EMBL" id="GAM78309.1"/>
    </source>
</evidence>
<dbReference type="EMBL" id="BBSC01000013">
    <property type="protein sequence ID" value="GAM78309.1"/>
    <property type="molecule type" value="Genomic_DNA"/>
</dbReference>
<dbReference type="Gene3D" id="1.20.1250.20">
    <property type="entry name" value="MFS general substrate transporter like domains"/>
    <property type="match status" value="1"/>
</dbReference>
<feature type="transmembrane region" description="Helical" evidence="8">
    <location>
        <begin position="30"/>
        <end position="48"/>
    </location>
</feature>
<reference evidence="10 11" key="2">
    <citation type="submission" date="2015-01" db="EMBL/GenBank/DDBJ databases">
        <authorList>
            <consortium name="NBRP consortium"/>
            <person name="Sawabe T."/>
            <person name="Meirelles P."/>
            <person name="Feng G."/>
            <person name="Sayaka M."/>
            <person name="Hattori M."/>
            <person name="Ohkuma M."/>
        </authorList>
    </citation>
    <scope>NUCLEOTIDE SEQUENCE [LARGE SCALE GENOMIC DNA]</scope>
    <source>
        <strain evidence="11">JCM 19241</strain>
    </source>
</reference>
<protein>
    <submittedName>
        <fullName evidence="10">Probable 3-phenylpropionic acid transporter</fullName>
    </submittedName>
</protein>
<evidence type="ECO:0000313" key="11">
    <source>
        <dbReference type="Proteomes" id="UP000031666"/>
    </source>
</evidence>
<comment type="subcellular location">
    <subcellularLocation>
        <location evidence="1">Cell inner membrane</location>
        <topology evidence="1">Multi-pass membrane protein</topology>
    </subcellularLocation>
</comment>
<dbReference type="GO" id="GO:0005886">
    <property type="term" value="C:plasma membrane"/>
    <property type="evidence" value="ECO:0007669"/>
    <property type="project" value="UniProtKB-SubCell"/>
</dbReference>
<evidence type="ECO:0000259" key="9">
    <source>
        <dbReference type="Pfam" id="PF12832"/>
    </source>
</evidence>
<evidence type="ECO:0000256" key="3">
    <source>
        <dbReference type="ARBA" id="ARBA00022475"/>
    </source>
</evidence>
<accession>A0A0B8QW08</accession>
<keyword evidence="5 8" id="KW-0812">Transmembrane</keyword>
<dbReference type="Pfam" id="PF12832">
    <property type="entry name" value="MFS_1_like"/>
    <property type="match status" value="1"/>
</dbReference>
<dbReference type="AlphaFoldDB" id="A0A0B8QW08"/>
<dbReference type="Proteomes" id="UP000031666">
    <property type="component" value="Unassembled WGS sequence"/>
</dbReference>
<dbReference type="PANTHER" id="PTHR23522:SF10">
    <property type="entry name" value="3-PHENYLPROPIONIC ACID TRANSPORTER-RELATED"/>
    <property type="match status" value="1"/>
</dbReference>
<dbReference type="GO" id="GO:0015528">
    <property type="term" value="F:lactose:proton symporter activity"/>
    <property type="evidence" value="ECO:0007669"/>
    <property type="project" value="TreeGrafter"/>
</dbReference>
<dbReference type="STRING" id="1481914.JCM19241_6140"/>